<evidence type="ECO:0000259" key="2">
    <source>
        <dbReference type="PROSITE" id="PS50943"/>
    </source>
</evidence>
<dbReference type="PANTHER" id="PTHR46558:SF13">
    <property type="entry name" value="HTH-TYPE TRANSCRIPTIONAL REGULATOR IMMR"/>
    <property type="match status" value="1"/>
</dbReference>
<dbReference type="Gene3D" id="1.10.260.40">
    <property type="entry name" value="lambda repressor-like DNA-binding domains"/>
    <property type="match status" value="1"/>
</dbReference>
<keyword evidence="4" id="KW-1185">Reference proteome</keyword>
<reference evidence="3 4" key="1">
    <citation type="submission" date="2019-12" db="EMBL/GenBank/DDBJ databases">
        <authorList>
            <person name="Lee S.D."/>
        </authorList>
    </citation>
    <scope>NUCLEOTIDE SEQUENCE [LARGE SCALE GENOMIC DNA]</scope>
    <source>
        <strain evidence="3 4">GH1-50</strain>
    </source>
</reference>
<gene>
    <name evidence="3" type="ORF">GQ651_13075</name>
</gene>
<sequence length="132" mass="14294">MTDTSDVNWYSNDAATFGDRIAAAREGQGLSQKDLAKKLGVATKTLDGWENDLSEPRANRLQMLAGLLNVSMPWLLTGEGDGPDGPSDSGEPLELREVMAEMRMLRTQMSQAADRIGVLEKRLRTAVADSAA</sequence>
<dbReference type="RefSeq" id="WP_160764683.1">
    <property type="nucleotide sequence ID" value="NZ_WUPT01000002.1"/>
</dbReference>
<protein>
    <submittedName>
        <fullName evidence="3">Helix-turn-helix domain-containing protein</fullName>
    </submittedName>
</protein>
<feature type="domain" description="HTH cro/C1-type" evidence="2">
    <location>
        <begin position="21"/>
        <end position="75"/>
    </location>
</feature>
<comment type="caution">
    <text evidence="3">The sequence shown here is derived from an EMBL/GenBank/DDBJ whole genome shotgun (WGS) entry which is preliminary data.</text>
</comment>
<dbReference type="GO" id="GO:0003677">
    <property type="term" value="F:DNA binding"/>
    <property type="evidence" value="ECO:0007669"/>
    <property type="project" value="UniProtKB-KW"/>
</dbReference>
<reference evidence="3 4" key="2">
    <citation type="submission" date="2020-03" db="EMBL/GenBank/DDBJ databases">
        <title>Kangsaoukella pontilimi gen. nov., sp. nov., a new member of the family Rhodobacteraceae isolated from a tidal mudflat.</title>
        <authorList>
            <person name="Kim I.S."/>
        </authorList>
    </citation>
    <scope>NUCLEOTIDE SEQUENCE [LARGE SCALE GENOMIC DNA]</scope>
    <source>
        <strain evidence="3 4">GH1-50</strain>
    </source>
</reference>
<keyword evidence="1" id="KW-0238">DNA-binding</keyword>
<evidence type="ECO:0000313" key="3">
    <source>
        <dbReference type="EMBL" id="MXQ08783.1"/>
    </source>
</evidence>
<dbReference type="AlphaFoldDB" id="A0A7C9IRI5"/>
<dbReference type="InterPro" id="IPR010982">
    <property type="entry name" value="Lambda_DNA-bd_dom_sf"/>
</dbReference>
<dbReference type="PROSITE" id="PS50943">
    <property type="entry name" value="HTH_CROC1"/>
    <property type="match status" value="1"/>
</dbReference>
<name>A0A7C9IRI5_9RHOB</name>
<dbReference type="PANTHER" id="PTHR46558">
    <property type="entry name" value="TRACRIPTIONAL REGULATORY PROTEIN-RELATED-RELATED"/>
    <property type="match status" value="1"/>
</dbReference>
<proteinExistence type="predicted"/>
<dbReference type="CDD" id="cd00093">
    <property type="entry name" value="HTH_XRE"/>
    <property type="match status" value="1"/>
</dbReference>
<organism evidence="3 4">
    <name type="scientific">Kangsaoukella pontilimi</name>
    <dbReference type="NCBI Taxonomy" id="2691042"/>
    <lineage>
        <taxon>Bacteria</taxon>
        <taxon>Pseudomonadati</taxon>
        <taxon>Pseudomonadota</taxon>
        <taxon>Alphaproteobacteria</taxon>
        <taxon>Rhodobacterales</taxon>
        <taxon>Paracoccaceae</taxon>
        <taxon>Kangsaoukella</taxon>
    </lineage>
</organism>
<dbReference type="EMBL" id="WUPT01000002">
    <property type="protein sequence ID" value="MXQ08783.1"/>
    <property type="molecule type" value="Genomic_DNA"/>
</dbReference>
<dbReference type="Pfam" id="PF01381">
    <property type="entry name" value="HTH_3"/>
    <property type="match status" value="1"/>
</dbReference>
<dbReference type="SUPFAM" id="SSF47413">
    <property type="entry name" value="lambda repressor-like DNA-binding domains"/>
    <property type="match status" value="1"/>
</dbReference>
<evidence type="ECO:0000313" key="4">
    <source>
        <dbReference type="Proteomes" id="UP000480350"/>
    </source>
</evidence>
<evidence type="ECO:0000256" key="1">
    <source>
        <dbReference type="ARBA" id="ARBA00023125"/>
    </source>
</evidence>
<accession>A0A7C9IRI5</accession>
<dbReference type="Proteomes" id="UP000480350">
    <property type="component" value="Unassembled WGS sequence"/>
</dbReference>
<dbReference type="InterPro" id="IPR001387">
    <property type="entry name" value="Cro/C1-type_HTH"/>
</dbReference>
<dbReference type="SMART" id="SM00530">
    <property type="entry name" value="HTH_XRE"/>
    <property type="match status" value="1"/>
</dbReference>